<accession>A0A2P5ELT4</accession>
<dbReference type="EMBL" id="JXTC01000131">
    <property type="protein sequence ID" value="PON86524.1"/>
    <property type="molecule type" value="Genomic_DNA"/>
</dbReference>
<keyword evidence="3" id="KW-1185">Reference proteome</keyword>
<keyword evidence="1" id="KW-0175">Coiled coil</keyword>
<organism evidence="2 3">
    <name type="scientific">Trema orientale</name>
    <name type="common">Charcoal tree</name>
    <name type="synonym">Celtis orientalis</name>
    <dbReference type="NCBI Taxonomy" id="63057"/>
    <lineage>
        <taxon>Eukaryota</taxon>
        <taxon>Viridiplantae</taxon>
        <taxon>Streptophyta</taxon>
        <taxon>Embryophyta</taxon>
        <taxon>Tracheophyta</taxon>
        <taxon>Spermatophyta</taxon>
        <taxon>Magnoliopsida</taxon>
        <taxon>eudicotyledons</taxon>
        <taxon>Gunneridae</taxon>
        <taxon>Pentapetalae</taxon>
        <taxon>rosids</taxon>
        <taxon>fabids</taxon>
        <taxon>Rosales</taxon>
        <taxon>Cannabaceae</taxon>
        <taxon>Trema</taxon>
    </lineage>
</organism>
<sequence>MPVFITGTISIEEQLQELRRRLVEKEAKIECLTTQLAKQASISKLKKMKEGQFNIFNNSAC</sequence>
<dbReference type="InParanoid" id="A0A2P5ELT4"/>
<name>A0A2P5ELT4_TREOI</name>
<evidence type="ECO:0000313" key="3">
    <source>
        <dbReference type="Proteomes" id="UP000237000"/>
    </source>
</evidence>
<feature type="coiled-coil region" evidence="1">
    <location>
        <begin position="8"/>
        <end position="35"/>
    </location>
</feature>
<dbReference type="Proteomes" id="UP000237000">
    <property type="component" value="Unassembled WGS sequence"/>
</dbReference>
<comment type="caution">
    <text evidence="2">The sequence shown here is derived from an EMBL/GenBank/DDBJ whole genome shotgun (WGS) entry which is preliminary data.</text>
</comment>
<proteinExistence type="predicted"/>
<reference evidence="3" key="1">
    <citation type="submission" date="2016-06" db="EMBL/GenBank/DDBJ databases">
        <title>Parallel loss of symbiosis genes in relatives of nitrogen-fixing non-legume Parasponia.</title>
        <authorList>
            <person name="Van Velzen R."/>
            <person name="Holmer R."/>
            <person name="Bu F."/>
            <person name="Rutten L."/>
            <person name="Van Zeijl A."/>
            <person name="Liu W."/>
            <person name="Santuari L."/>
            <person name="Cao Q."/>
            <person name="Sharma T."/>
            <person name="Shen D."/>
            <person name="Roswanjaya Y."/>
            <person name="Wardhani T."/>
            <person name="Kalhor M.S."/>
            <person name="Jansen J."/>
            <person name="Van den Hoogen J."/>
            <person name="Gungor B."/>
            <person name="Hartog M."/>
            <person name="Hontelez J."/>
            <person name="Verver J."/>
            <person name="Yang W.-C."/>
            <person name="Schijlen E."/>
            <person name="Repin R."/>
            <person name="Schilthuizen M."/>
            <person name="Schranz E."/>
            <person name="Heidstra R."/>
            <person name="Miyata K."/>
            <person name="Fedorova E."/>
            <person name="Kohlen W."/>
            <person name="Bisseling T."/>
            <person name="Smit S."/>
            <person name="Geurts R."/>
        </authorList>
    </citation>
    <scope>NUCLEOTIDE SEQUENCE [LARGE SCALE GENOMIC DNA]</scope>
    <source>
        <strain evidence="3">cv. RG33-2</strain>
    </source>
</reference>
<dbReference type="AlphaFoldDB" id="A0A2P5ELT4"/>
<evidence type="ECO:0000313" key="2">
    <source>
        <dbReference type="EMBL" id="PON86524.1"/>
    </source>
</evidence>
<gene>
    <name evidence="2" type="ORF">TorRG33x02_177180</name>
</gene>
<evidence type="ECO:0000256" key="1">
    <source>
        <dbReference type="SAM" id="Coils"/>
    </source>
</evidence>
<protein>
    <submittedName>
        <fullName evidence="2">Uncharacterized protein</fullName>
    </submittedName>
</protein>